<gene>
    <name evidence="1" type="ORF">CLV74_1513</name>
</gene>
<evidence type="ECO:0000313" key="1">
    <source>
        <dbReference type="EMBL" id="PRY82261.1"/>
    </source>
</evidence>
<dbReference type="EMBL" id="PVTQ01000051">
    <property type="protein sequence ID" value="PRY82261.1"/>
    <property type="molecule type" value="Genomic_DNA"/>
</dbReference>
<sequence>MTRRFQKPQAEMVISELGPNLTFELLARSD</sequence>
<evidence type="ECO:0000313" key="2">
    <source>
        <dbReference type="Proteomes" id="UP000238392"/>
    </source>
</evidence>
<accession>A0A2T0W6C5</accession>
<name>A0A2T0W6C5_9RHOB</name>
<protein>
    <submittedName>
        <fullName evidence="1">Uncharacterized protein</fullName>
    </submittedName>
</protein>
<keyword evidence="2" id="KW-1185">Reference proteome</keyword>
<comment type="caution">
    <text evidence="1">The sequence shown here is derived from an EMBL/GenBank/DDBJ whole genome shotgun (WGS) entry which is preliminary data.</text>
</comment>
<dbReference type="Proteomes" id="UP000238392">
    <property type="component" value="Unassembled WGS sequence"/>
</dbReference>
<dbReference type="AlphaFoldDB" id="A0A2T0W6C5"/>
<reference evidence="1 2" key="1">
    <citation type="submission" date="2018-03" db="EMBL/GenBank/DDBJ databases">
        <title>Genomic Encyclopedia of Archaeal and Bacterial Type Strains, Phase II (KMG-II): from individual species to whole genera.</title>
        <authorList>
            <person name="Goeker M."/>
        </authorList>
    </citation>
    <scope>NUCLEOTIDE SEQUENCE [LARGE SCALE GENOMIC DNA]</scope>
    <source>
        <strain evidence="1 2">DSM 100212</strain>
    </source>
</reference>
<proteinExistence type="predicted"/>
<organism evidence="1 2">
    <name type="scientific">Donghicola tyrosinivorans</name>
    <dbReference type="NCBI Taxonomy" id="1652492"/>
    <lineage>
        <taxon>Bacteria</taxon>
        <taxon>Pseudomonadati</taxon>
        <taxon>Pseudomonadota</taxon>
        <taxon>Alphaproteobacteria</taxon>
        <taxon>Rhodobacterales</taxon>
        <taxon>Roseobacteraceae</taxon>
        <taxon>Donghicola</taxon>
    </lineage>
</organism>